<dbReference type="RefSeq" id="WP_100210746.1">
    <property type="nucleotide sequence ID" value="NZ_CP138495.1"/>
</dbReference>
<reference evidence="1 2" key="1">
    <citation type="submission" date="2016-11" db="EMBL/GenBank/DDBJ databases">
        <authorList>
            <person name="Jaros S."/>
            <person name="Januszkiewicz K."/>
            <person name="Wedrychowicz H."/>
        </authorList>
    </citation>
    <scope>NUCLEOTIDE SEQUENCE [LARGE SCALE GENOMIC DNA]</scope>
    <source>
        <strain evidence="1">NCIMB 2154T</strain>
    </source>
</reference>
<dbReference type="Proteomes" id="UP000231564">
    <property type="component" value="Chromosome MARIT"/>
</dbReference>
<dbReference type="GeneID" id="47722267"/>
<protein>
    <submittedName>
        <fullName evidence="1">Uncharacterized protein</fullName>
    </submittedName>
</protein>
<dbReference type="AlphaFoldDB" id="A0A2H1E874"/>
<dbReference type="Pfam" id="PF17642">
    <property type="entry name" value="TssD"/>
    <property type="match status" value="1"/>
</dbReference>
<dbReference type="OrthoDB" id="6717961at2"/>
<evidence type="ECO:0000313" key="2">
    <source>
        <dbReference type="Proteomes" id="UP000231564"/>
    </source>
</evidence>
<evidence type="ECO:0000313" key="1">
    <source>
        <dbReference type="EMBL" id="SFZ80565.1"/>
    </source>
</evidence>
<dbReference type="KEGG" id="tmar:MARIT_0683"/>
<accession>A0A2H1E874</accession>
<dbReference type="EMBL" id="LT634361">
    <property type="protein sequence ID" value="SFZ80565.1"/>
    <property type="molecule type" value="Genomic_DNA"/>
</dbReference>
<dbReference type="GO" id="GO:0033104">
    <property type="term" value="C:type VI protein secretion system complex"/>
    <property type="evidence" value="ECO:0007669"/>
    <property type="project" value="InterPro"/>
</dbReference>
<gene>
    <name evidence="1" type="ORF">MARIT_0683</name>
</gene>
<name>A0A2H1E874_9FLAO</name>
<organism evidence="1 2">
    <name type="scientific">Tenacibaculum maritimum NCIMB 2154</name>
    <dbReference type="NCBI Taxonomy" id="1349785"/>
    <lineage>
        <taxon>Bacteria</taxon>
        <taxon>Pseudomonadati</taxon>
        <taxon>Bacteroidota</taxon>
        <taxon>Flavobacteriia</taxon>
        <taxon>Flavobacteriales</taxon>
        <taxon>Flavobacteriaceae</taxon>
        <taxon>Tenacibaculum</taxon>
    </lineage>
</organism>
<keyword evidence="2" id="KW-1185">Reference proteome</keyword>
<sequence length="168" mass="19727">MNTVAKLCIGKDEWELHNTVITYYRCTRVTGRPATETMGGYVAVRFTPKGNEEMMLDWMFANRMEDGKTAYPRCLYVLKQAEIVFYEGDFNGRILFKYRLEDCSVIYFKESFNTLLGMETSVVFSAAIQYYKDTFYIKSWRENWKPPTKKESPFQDLTNTFNATPKIL</sequence>
<dbReference type="InterPro" id="IPR041408">
    <property type="entry name" value="Hcp_Tssd"/>
</dbReference>
<proteinExistence type="predicted"/>